<keyword evidence="3" id="KW-1185">Reference proteome</keyword>
<feature type="transmembrane region" description="Helical" evidence="1">
    <location>
        <begin position="146"/>
        <end position="165"/>
    </location>
</feature>
<gene>
    <name evidence="2" type="ORF">A0H81_04624</name>
</gene>
<proteinExistence type="predicted"/>
<dbReference type="OrthoDB" id="2742220at2759"/>
<evidence type="ECO:0000313" key="3">
    <source>
        <dbReference type="Proteomes" id="UP000092993"/>
    </source>
</evidence>
<dbReference type="EMBL" id="LUGG01000004">
    <property type="protein sequence ID" value="OBZ75224.1"/>
    <property type="molecule type" value="Genomic_DNA"/>
</dbReference>
<reference evidence="2 3" key="1">
    <citation type="submission" date="2016-03" db="EMBL/GenBank/DDBJ databases">
        <title>Whole genome sequencing of Grifola frondosa 9006-11.</title>
        <authorList>
            <person name="Min B."/>
            <person name="Park H."/>
            <person name="Kim J.-G."/>
            <person name="Cho H."/>
            <person name="Oh Y.-L."/>
            <person name="Kong W.-S."/>
            <person name="Choi I.-G."/>
        </authorList>
    </citation>
    <scope>NUCLEOTIDE SEQUENCE [LARGE SCALE GENOMIC DNA]</scope>
    <source>
        <strain evidence="2 3">9006-11</strain>
    </source>
</reference>
<name>A0A1C7MJL5_GRIFR</name>
<dbReference type="Proteomes" id="UP000092993">
    <property type="component" value="Unassembled WGS sequence"/>
</dbReference>
<dbReference type="OMA" id="WHYLLSI"/>
<accession>A0A1C7MJL5</accession>
<evidence type="ECO:0000256" key="1">
    <source>
        <dbReference type="SAM" id="Phobius"/>
    </source>
</evidence>
<feature type="transmembrane region" description="Helical" evidence="1">
    <location>
        <begin position="37"/>
        <end position="59"/>
    </location>
</feature>
<dbReference type="AlphaFoldDB" id="A0A1C7MJL5"/>
<feature type="transmembrane region" description="Helical" evidence="1">
    <location>
        <begin position="104"/>
        <end position="126"/>
    </location>
</feature>
<keyword evidence="1" id="KW-0472">Membrane</keyword>
<evidence type="ECO:0000313" key="2">
    <source>
        <dbReference type="EMBL" id="OBZ75224.1"/>
    </source>
</evidence>
<sequence length="313" mass="35262">MAVHQLAVFCLGFFGWHYLLSIDIELSLVTRKRAFKWPFIPYLLGRYMLLSTLMSFVIASRIKHRMACGMAYHAFSGVRVFFRKPKSWDTDVVIWRRHLFVTSLLVVVFLGHFSLVIIQGVMGITASWDPVMATCVVIYSNDTLNAAFYLYTACNNLLILALTVYGRVKSHTRRDWLWNALCKQGVWYCVVTFLVNIPTTVFARLNLNPVMNLIFTLPAATVSVMASSFAVESLLDVDVKNMNMNKNSSAISNATNRGASWGAPSAPKNVWNHEELTASDQLQLSTYVISQTSVGFIDSSQVYDDTNKIDVLV</sequence>
<organism evidence="2 3">
    <name type="scientific">Grifola frondosa</name>
    <name type="common">Maitake</name>
    <name type="synonym">Polyporus frondosus</name>
    <dbReference type="NCBI Taxonomy" id="5627"/>
    <lineage>
        <taxon>Eukaryota</taxon>
        <taxon>Fungi</taxon>
        <taxon>Dikarya</taxon>
        <taxon>Basidiomycota</taxon>
        <taxon>Agaricomycotina</taxon>
        <taxon>Agaricomycetes</taxon>
        <taxon>Polyporales</taxon>
        <taxon>Grifolaceae</taxon>
        <taxon>Grifola</taxon>
    </lineage>
</organism>
<protein>
    <submittedName>
        <fullName evidence="2">Uncharacterized protein</fullName>
    </submittedName>
</protein>
<dbReference type="STRING" id="5627.A0A1C7MJL5"/>
<feature type="transmembrane region" description="Helical" evidence="1">
    <location>
        <begin position="213"/>
        <end position="235"/>
    </location>
</feature>
<comment type="caution">
    <text evidence="2">The sequence shown here is derived from an EMBL/GenBank/DDBJ whole genome shotgun (WGS) entry which is preliminary data.</text>
</comment>
<feature type="transmembrane region" description="Helical" evidence="1">
    <location>
        <begin position="186"/>
        <end position="207"/>
    </location>
</feature>
<keyword evidence="1" id="KW-1133">Transmembrane helix</keyword>
<keyword evidence="1" id="KW-0812">Transmembrane</keyword>